<dbReference type="AlphaFoldDB" id="A0A1R3L0K7"/>
<gene>
    <name evidence="1" type="ORF">COLO4_02700</name>
</gene>
<proteinExistence type="predicted"/>
<evidence type="ECO:0000313" key="1">
    <source>
        <dbReference type="EMBL" id="OMP12837.1"/>
    </source>
</evidence>
<keyword evidence="2" id="KW-1185">Reference proteome</keyword>
<protein>
    <submittedName>
        <fullName evidence="1">Uncharacterized protein</fullName>
    </submittedName>
</protein>
<evidence type="ECO:0000313" key="2">
    <source>
        <dbReference type="Proteomes" id="UP000187203"/>
    </source>
</evidence>
<sequence>MLLVISLSMVRKNVLKLYLKKKLIINLISIAPPFLLDIIPRCTLQSRCGHPRLCCLLLSHGAQPNIRSRVVDSEIFHNKLPLNCVFDGLMDSVYLQGWPTFDPADHIFRVIIKLCLPEVSKLRKKSLAMPLKEKLSR</sequence>
<dbReference type="Proteomes" id="UP000187203">
    <property type="component" value="Unassembled WGS sequence"/>
</dbReference>
<reference evidence="2" key="1">
    <citation type="submission" date="2013-09" db="EMBL/GenBank/DDBJ databases">
        <title>Corchorus olitorius genome sequencing.</title>
        <authorList>
            <person name="Alam M."/>
            <person name="Haque M.S."/>
            <person name="Islam M.S."/>
            <person name="Emdad E.M."/>
            <person name="Islam M.M."/>
            <person name="Ahmed B."/>
            <person name="Halim A."/>
            <person name="Hossen Q.M.M."/>
            <person name="Hossain M.Z."/>
            <person name="Ahmed R."/>
            <person name="Khan M.M."/>
            <person name="Islam R."/>
            <person name="Rashid M.M."/>
            <person name="Khan S.A."/>
            <person name="Rahman M.S."/>
            <person name="Alam M."/>
            <person name="Yahiya A.S."/>
            <person name="Khan M.S."/>
            <person name="Azam M.S."/>
            <person name="Haque T."/>
            <person name="Lashkar M.Z.H."/>
            <person name="Akhand A.I."/>
            <person name="Morshed G."/>
            <person name="Roy S."/>
            <person name="Uddin K.S."/>
            <person name="Rabeya T."/>
            <person name="Hossain A.S."/>
            <person name="Chowdhury A."/>
            <person name="Snigdha A.R."/>
            <person name="Mortoza M.S."/>
            <person name="Matin S.A."/>
            <person name="Hoque S.M.E."/>
            <person name="Islam M.K."/>
            <person name="Roy D.K."/>
            <person name="Haider R."/>
            <person name="Moosa M.M."/>
            <person name="Elias S.M."/>
            <person name="Hasan A.M."/>
            <person name="Jahan S."/>
            <person name="Shafiuddin M."/>
            <person name="Mahmood N."/>
            <person name="Shommy N.S."/>
        </authorList>
    </citation>
    <scope>NUCLEOTIDE SEQUENCE [LARGE SCALE GENOMIC DNA]</scope>
    <source>
        <strain evidence="2">cv. O-4</strain>
    </source>
</reference>
<name>A0A1R3L0K7_9ROSI</name>
<organism evidence="1 2">
    <name type="scientific">Corchorus olitorius</name>
    <dbReference type="NCBI Taxonomy" id="93759"/>
    <lineage>
        <taxon>Eukaryota</taxon>
        <taxon>Viridiplantae</taxon>
        <taxon>Streptophyta</taxon>
        <taxon>Embryophyta</taxon>
        <taxon>Tracheophyta</taxon>
        <taxon>Spermatophyta</taxon>
        <taxon>Magnoliopsida</taxon>
        <taxon>eudicotyledons</taxon>
        <taxon>Gunneridae</taxon>
        <taxon>Pentapetalae</taxon>
        <taxon>rosids</taxon>
        <taxon>malvids</taxon>
        <taxon>Malvales</taxon>
        <taxon>Malvaceae</taxon>
        <taxon>Grewioideae</taxon>
        <taxon>Apeibeae</taxon>
        <taxon>Corchorus</taxon>
    </lineage>
</organism>
<dbReference type="EMBL" id="AWUE01005841">
    <property type="protein sequence ID" value="OMP12837.1"/>
    <property type="molecule type" value="Genomic_DNA"/>
</dbReference>
<comment type="caution">
    <text evidence="1">The sequence shown here is derived from an EMBL/GenBank/DDBJ whole genome shotgun (WGS) entry which is preliminary data.</text>
</comment>
<accession>A0A1R3L0K7</accession>